<comment type="caution">
    <text evidence="2">The sequence shown here is derived from an EMBL/GenBank/DDBJ whole genome shotgun (WGS) entry which is preliminary data.</text>
</comment>
<dbReference type="InterPro" id="IPR024078">
    <property type="entry name" value="LmbE-like_dom_sf"/>
</dbReference>
<reference evidence="2" key="1">
    <citation type="journal article" date="2014" name="Front. Microbiol.">
        <title>High frequency of phylogenetically diverse reductive dehalogenase-homologous genes in deep subseafloor sedimentary metagenomes.</title>
        <authorList>
            <person name="Kawai M."/>
            <person name="Futagami T."/>
            <person name="Toyoda A."/>
            <person name="Takaki Y."/>
            <person name="Nishi S."/>
            <person name="Hori S."/>
            <person name="Arai W."/>
            <person name="Tsubouchi T."/>
            <person name="Morono Y."/>
            <person name="Uchiyama I."/>
            <person name="Ito T."/>
            <person name="Fujiyama A."/>
            <person name="Inagaki F."/>
            <person name="Takami H."/>
        </authorList>
    </citation>
    <scope>NUCLEOTIDE SEQUENCE</scope>
    <source>
        <strain evidence="2">Expedition CK06-06</strain>
    </source>
</reference>
<evidence type="ECO:0000313" key="2">
    <source>
        <dbReference type="EMBL" id="GAH48674.1"/>
    </source>
</evidence>
<dbReference type="SUPFAM" id="SSF102588">
    <property type="entry name" value="LmbE-like"/>
    <property type="match status" value="1"/>
</dbReference>
<dbReference type="AlphaFoldDB" id="X1H492"/>
<evidence type="ECO:0000256" key="1">
    <source>
        <dbReference type="SAM" id="MobiDB-lite"/>
    </source>
</evidence>
<sequence length="95" mass="10269">AIYVDISGVIEKKLELVRCHECQNEGDLMAQACLRKASRRGAETGCAYAEGYLSLPGPGSDGRSIFSALDQTRTIAQPGAPDGKSRLRKKEKESL</sequence>
<protein>
    <submittedName>
        <fullName evidence="2">Uncharacterized protein</fullName>
    </submittedName>
</protein>
<proteinExistence type="predicted"/>
<feature type="non-terminal residue" evidence="2">
    <location>
        <position position="1"/>
    </location>
</feature>
<feature type="region of interest" description="Disordered" evidence="1">
    <location>
        <begin position="73"/>
        <end position="95"/>
    </location>
</feature>
<dbReference type="Gene3D" id="3.40.50.10320">
    <property type="entry name" value="LmbE-like"/>
    <property type="match status" value="1"/>
</dbReference>
<gene>
    <name evidence="2" type="ORF">S03H2_39391</name>
</gene>
<accession>X1H492</accession>
<organism evidence="2">
    <name type="scientific">marine sediment metagenome</name>
    <dbReference type="NCBI Taxonomy" id="412755"/>
    <lineage>
        <taxon>unclassified sequences</taxon>
        <taxon>metagenomes</taxon>
        <taxon>ecological metagenomes</taxon>
    </lineage>
</organism>
<dbReference type="EMBL" id="BARU01024347">
    <property type="protein sequence ID" value="GAH48674.1"/>
    <property type="molecule type" value="Genomic_DNA"/>
</dbReference>
<name>X1H492_9ZZZZ</name>